<organism evidence="1">
    <name type="scientific">mine drainage metagenome</name>
    <dbReference type="NCBI Taxonomy" id="410659"/>
    <lineage>
        <taxon>unclassified sequences</taxon>
        <taxon>metagenomes</taxon>
        <taxon>ecological metagenomes</taxon>
    </lineage>
</organism>
<reference evidence="1" key="1">
    <citation type="submission" date="2016-10" db="EMBL/GenBank/DDBJ databases">
        <title>Sequence of Gallionella enrichment culture.</title>
        <authorList>
            <person name="Poehlein A."/>
            <person name="Muehling M."/>
            <person name="Daniel R."/>
        </authorList>
    </citation>
    <scope>NUCLEOTIDE SEQUENCE</scope>
</reference>
<proteinExistence type="predicted"/>
<name>A0A1J5SV02_9ZZZZ</name>
<dbReference type="AlphaFoldDB" id="A0A1J5SV02"/>
<dbReference type="EMBL" id="MLJW01000017">
    <property type="protein sequence ID" value="OIR12311.1"/>
    <property type="molecule type" value="Genomic_DNA"/>
</dbReference>
<gene>
    <name evidence="1" type="ORF">GALL_60100</name>
</gene>
<protein>
    <submittedName>
        <fullName evidence="1">Uncharacterized protein</fullName>
    </submittedName>
</protein>
<sequence length="96" mass="11697">MNTQLFIHIHPTKYNFNIFGRYAKLLCKKSNHMVSRPTRYWCCSHTYLQLITFRLANRILLRTRCTKNIQHQDFTIPGTKRLYYQFFRGNFGFSIR</sequence>
<accession>A0A1J5SV02</accession>
<comment type="caution">
    <text evidence="1">The sequence shown here is derived from an EMBL/GenBank/DDBJ whole genome shotgun (WGS) entry which is preliminary data.</text>
</comment>
<evidence type="ECO:0000313" key="1">
    <source>
        <dbReference type="EMBL" id="OIR12311.1"/>
    </source>
</evidence>